<accession>A0A848M5C8</accession>
<name>A0A848M5C8_PAELE</name>
<protein>
    <submittedName>
        <fullName evidence="3">Pilus assembly protein</fullName>
    </submittedName>
</protein>
<dbReference type="Proteomes" id="UP000565468">
    <property type="component" value="Unassembled WGS sequence"/>
</dbReference>
<gene>
    <name evidence="3" type="ORF">HII30_08440</name>
</gene>
<feature type="transmembrane region" description="Helical" evidence="2">
    <location>
        <begin position="21"/>
        <end position="49"/>
    </location>
</feature>
<evidence type="ECO:0000256" key="2">
    <source>
        <dbReference type="SAM" id="Phobius"/>
    </source>
</evidence>
<comment type="caution">
    <text evidence="3">The sequence shown here is derived from an EMBL/GenBank/DDBJ whole genome shotgun (WGS) entry which is preliminary data.</text>
</comment>
<proteinExistence type="predicted"/>
<dbReference type="EMBL" id="JABBPN010000005">
    <property type="protein sequence ID" value="NMO95796.1"/>
    <property type="molecule type" value="Genomic_DNA"/>
</dbReference>
<reference evidence="3 4" key="1">
    <citation type="submission" date="2020-04" db="EMBL/GenBank/DDBJ databases">
        <title>Paenibacillus algicola sp. nov., a novel marine bacterium producing alginate lyase.</title>
        <authorList>
            <person name="Huang H."/>
        </authorList>
    </citation>
    <scope>NUCLEOTIDE SEQUENCE [LARGE SCALE GENOMIC DNA]</scope>
    <source>
        <strain evidence="3 4">L7-75</strain>
    </source>
</reference>
<keyword evidence="2" id="KW-1133">Transmembrane helix</keyword>
<feature type="region of interest" description="Disordered" evidence="1">
    <location>
        <begin position="209"/>
        <end position="233"/>
    </location>
</feature>
<dbReference type="AlphaFoldDB" id="A0A848M5C8"/>
<sequence length="233" mass="25619">MLIKRAKNFLSRRPVWNRQEGNFTIEASLVLPIVLITVSLLLFMCLYLYQKSFLLQASSAVSERSSFIWDNSHKEAVSGSVVPGLYDGLYWRLTDDHLISGLFGLNNGKGGNSLQLPGGSFSEGDLAQVKMSKAALAVPSGMNGEMRYDHQLFIRRVYTQLSWPQVISPLDRAIPGGMKLTTLSQSVIVDPVEFIRTVELMRYYGSKFSKSGSGGTNPAAASKVLGQYGGKTQ</sequence>
<evidence type="ECO:0000313" key="3">
    <source>
        <dbReference type="EMBL" id="NMO95796.1"/>
    </source>
</evidence>
<organism evidence="3 4">
    <name type="scientific">Paenibacillus lemnae</name>
    <dbReference type="NCBI Taxonomy" id="1330551"/>
    <lineage>
        <taxon>Bacteria</taxon>
        <taxon>Bacillati</taxon>
        <taxon>Bacillota</taxon>
        <taxon>Bacilli</taxon>
        <taxon>Bacillales</taxon>
        <taxon>Paenibacillaceae</taxon>
        <taxon>Paenibacillus</taxon>
    </lineage>
</organism>
<keyword evidence="2" id="KW-0472">Membrane</keyword>
<evidence type="ECO:0000313" key="4">
    <source>
        <dbReference type="Proteomes" id="UP000565468"/>
    </source>
</evidence>
<keyword evidence="2" id="KW-0812">Transmembrane</keyword>
<evidence type="ECO:0000256" key="1">
    <source>
        <dbReference type="SAM" id="MobiDB-lite"/>
    </source>
</evidence>
<keyword evidence="4" id="KW-1185">Reference proteome</keyword>